<evidence type="ECO:0000256" key="1">
    <source>
        <dbReference type="ARBA" id="ARBA00023015"/>
    </source>
</evidence>
<dbReference type="GO" id="GO:0003677">
    <property type="term" value="F:DNA binding"/>
    <property type="evidence" value="ECO:0007669"/>
    <property type="project" value="UniProtKB-KW"/>
</dbReference>
<dbReference type="EMBL" id="LR862147">
    <property type="protein sequence ID" value="CAD1828950.1"/>
    <property type="molecule type" value="Genomic_DNA"/>
</dbReference>
<organism evidence="6">
    <name type="scientific">Ananas comosus var. bracteatus</name>
    <name type="common">red pineapple</name>
    <dbReference type="NCBI Taxonomy" id="296719"/>
    <lineage>
        <taxon>Eukaryota</taxon>
        <taxon>Viridiplantae</taxon>
        <taxon>Streptophyta</taxon>
        <taxon>Embryophyta</taxon>
        <taxon>Tracheophyta</taxon>
        <taxon>Spermatophyta</taxon>
        <taxon>Magnoliopsida</taxon>
        <taxon>Liliopsida</taxon>
        <taxon>Poales</taxon>
        <taxon>Bromeliaceae</taxon>
        <taxon>Bromelioideae</taxon>
        <taxon>Ananas</taxon>
    </lineage>
</organism>
<dbReference type="Pfam" id="PF02365">
    <property type="entry name" value="NAM"/>
    <property type="match status" value="1"/>
</dbReference>
<sequence length="136" mass="15449">MLGRGEHRVAPGFRFHPTDEEIITHYLSLKVLNRNFSAIAVGEVDLNKCEPWDLHTKAKLGEKEWLEGKLPHPNLPRSLKDEWVVSRIFHKASGIKKPSPVHGLERINSFEGDLLDSSALPLSWTPFITTVHLPAW</sequence>
<dbReference type="Gene3D" id="2.170.150.80">
    <property type="entry name" value="NAC domain"/>
    <property type="match status" value="1"/>
</dbReference>
<name>A0A6V7PDL4_ANACO</name>
<dbReference type="PANTHER" id="PTHR31744:SF92">
    <property type="entry name" value="NAC DOMAIN-CONTAINING PROTEIN 87"/>
    <property type="match status" value="1"/>
</dbReference>
<dbReference type="GO" id="GO:0005634">
    <property type="term" value="C:nucleus"/>
    <property type="evidence" value="ECO:0007669"/>
    <property type="project" value="UniProtKB-ARBA"/>
</dbReference>
<dbReference type="InterPro" id="IPR003441">
    <property type="entry name" value="NAC-dom"/>
</dbReference>
<dbReference type="SUPFAM" id="SSF101941">
    <property type="entry name" value="NAC domain"/>
    <property type="match status" value="1"/>
</dbReference>
<evidence type="ECO:0000256" key="2">
    <source>
        <dbReference type="ARBA" id="ARBA00023125"/>
    </source>
</evidence>
<dbReference type="PROSITE" id="PS51005">
    <property type="entry name" value="NAC"/>
    <property type="match status" value="1"/>
</dbReference>
<keyword evidence="3" id="KW-0804">Transcription</keyword>
<dbReference type="InterPro" id="IPR036093">
    <property type="entry name" value="NAC_dom_sf"/>
</dbReference>
<dbReference type="AlphaFoldDB" id="A0A6V7PDL4"/>
<keyword evidence="1" id="KW-0805">Transcription regulation</keyword>
<evidence type="ECO:0000313" key="6">
    <source>
        <dbReference type="EMBL" id="CAD1828950.1"/>
    </source>
</evidence>
<evidence type="ECO:0000259" key="5">
    <source>
        <dbReference type="PROSITE" id="PS51005"/>
    </source>
</evidence>
<evidence type="ECO:0000256" key="4">
    <source>
        <dbReference type="ARBA" id="ARBA00023242"/>
    </source>
</evidence>
<feature type="domain" description="NAC" evidence="5">
    <location>
        <begin position="9"/>
        <end position="136"/>
    </location>
</feature>
<keyword evidence="2" id="KW-0238">DNA-binding</keyword>
<keyword evidence="4" id="KW-0539">Nucleus</keyword>
<proteinExistence type="predicted"/>
<dbReference type="GO" id="GO:0006355">
    <property type="term" value="P:regulation of DNA-templated transcription"/>
    <property type="evidence" value="ECO:0007669"/>
    <property type="project" value="InterPro"/>
</dbReference>
<accession>A0A6V7PDL4</accession>
<reference evidence="6" key="1">
    <citation type="submission" date="2020-07" db="EMBL/GenBank/DDBJ databases">
        <authorList>
            <person name="Lin J."/>
        </authorList>
    </citation>
    <scope>NUCLEOTIDE SEQUENCE</scope>
</reference>
<gene>
    <name evidence="6" type="ORF">CB5_LOCUS12161</name>
</gene>
<dbReference type="PANTHER" id="PTHR31744">
    <property type="entry name" value="PROTEIN CUP-SHAPED COTYLEDON 2-RELATED"/>
    <property type="match status" value="1"/>
</dbReference>
<protein>
    <recommendedName>
        <fullName evidence="5">NAC domain-containing protein</fullName>
    </recommendedName>
</protein>
<evidence type="ECO:0000256" key="3">
    <source>
        <dbReference type="ARBA" id="ARBA00023163"/>
    </source>
</evidence>